<reference evidence="2 3" key="1">
    <citation type="submission" date="2020-07" db="EMBL/GenBank/DDBJ databases">
        <title>Sequencing the genomes of 1000 actinobacteria strains.</title>
        <authorList>
            <person name="Klenk H.-P."/>
        </authorList>
    </citation>
    <scope>NUCLEOTIDE SEQUENCE [LARGE SCALE GENOMIC DNA]</scope>
    <source>
        <strain evidence="2 3">LI1</strain>
    </source>
</reference>
<name>A0A7Z0EE78_9MICO</name>
<dbReference type="EMBL" id="JACCFM010000001">
    <property type="protein sequence ID" value="NYJ19292.1"/>
    <property type="molecule type" value="Genomic_DNA"/>
</dbReference>
<keyword evidence="1" id="KW-0472">Membrane</keyword>
<protein>
    <submittedName>
        <fullName evidence="2">Uncharacterized membrane protein HdeD (DUF308 family)</fullName>
    </submittedName>
</protein>
<feature type="transmembrane region" description="Helical" evidence="1">
    <location>
        <begin position="52"/>
        <end position="71"/>
    </location>
</feature>
<evidence type="ECO:0000313" key="2">
    <source>
        <dbReference type="EMBL" id="NYJ19292.1"/>
    </source>
</evidence>
<evidence type="ECO:0000313" key="3">
    <source>
        <dbReference type="Proteomes" id="UP000537260"/>
    </source>
</evidence>
<gene>
    <name evidence="2" type="ORF">HNR05_001083</name>
</gene>
<proteinExistence type="predicted"/>
<feature type="transmembrane region" description="Helical" evidence="1">
    <location>
        <begin position="162"/>
        <end position="185"/>
    </location>
</feature>
<dbReference type="PANTHER" id="PTHR34989:SF1">
    <property type="entry name" value="PROTEIN HDED"/>
    <property type="match status" value="1"/>
</dbReference>
<dbReference type="AlphaFoldDB" id="A0A7Z0EE78"/>
<dbReference type="InterPro" id="IPR052712">
    <property type="entry name" value="Acid_resist_chaperone_HdeD"/>
</dbReference>
<evidence type="ECO:0000256" key="1">
    <source>
        <dbReference type="SAM" id="Phobius"/>
    </source>
</evidence>
<keyword evidence="3" id="KW-1185">Reference proteome</keyword>
<dbReference type="PANTHER" id="PTHR34989">
    <property type="entry name" value="PROTEIN HDED"/>
    <property type="match status" value="1"/>
</dbReference>
<dbReference type="Pfam" id="PF03729">
    <property type="entry name" value="DUF308"/>
    <property type="match status" value="1"/>
</dbReference>
<organism evidence="2 3">
    <name type="scientific">Glaciibacter psychrotolerans</name>
    <dbReference type="NCBI Taxonomy" id="670054"/>
    <lineage>
        <taxon>Bacteria</taxon>
        <taxon>Bacillati</taxon>
        <taxon>Actinomycetota</taxon>
        <taxon>Actinomycetes</taxon>
        <taxon>Micrococcales</taxon>
        <taxon>Microbacteriaceae</taxon>
        <taxon>Glaciibacter</taxon>
    </lineage>
</organism>
<dbReference type="GO" id="GO:0005886">
    <property type="term" value="C:plasma membrane"/>
    <property type="evidence" value="ECO:0007669"/>
    <property type="project" value="TreeGrafter"/>
</dbReference>
<sequence>MSNGITVFDLTIDSARLTKSEVMWIRIAIALSGILAIVLAVLMLTWPQKTVAIVAVLFGVYFLVTGIFRVARGIFAAGTSAGVRVLAILLGVLLIVAGIVTIRNPLNSLVVLAMIIGISWIIEGIAAIVETASDSSRWFGIVFGIISVLAGIVVLISPLESINVLVVIGGIFLLISGVIQLVQAFTFGRALKRLAGAS</sequence>
<feature type="transmembrane region" description="Helical" evidence="1">
    <location>
        <begin position="83"/>
        <end position="102"/>
    </location>
</feature>
<comment type="caution">
    <text evidence="2">The sequence shown here is derived from an EMBL/GenBank/DDBJ whole genome shotgun (WGS) entry which is preliminary data.</text>
</comment>
<feature type="transmembrane region" description="Helical" evidence="1">
    <location>
        <begin position="108"/>
        <end position="129"/>
    </location>
</feature>
<feature type="transmembrane region" description="Helical" evidence="1">
    <location>
        <begin position="138"/>
        <end position="156"/>
    </location>
</feature>
<keyword evidence="1" id="KW-1133">Transmembrane helix</keyword>
<keyword evidence="1" id="KW-0812">Transmembrane</keyword>
<accession>A0A7Z0EE78</accession>
<dbReference type="InterPro" id="IPR005325">
    <property type="entry name" value="DUF308_memb"/>
</dbReference>
<dbReference type="Proteomes" id="UP000537260">
    <property type="component" value="Unassembled WGS sequence"/>
</dbReference>
<feature type="transmembrane region" description="Helical" evidence="1">
    <location>
        <begin position="24"/>
        <end position="46"/>
    </location>
</feature>
<dbReference type="RefSeq" id="WP_179578078.1">
    <property type="nucleotide sequence ID" value="NZ_JACCFM010000001.1"/>
</dbReference>